<protein>
    <recommendedName>
        <fullName evidence="4">Tyrosinase copper-binding domain-containing protein</fullName>
    </recommendedName>
</protein>
<evidence type="ECO:0000256" key="1">
    <source>
        <dbReference type="ARBA" id="ARBA00022723"/>
    </source>
</evidence>
<evidence type="ECO:0000313" key="6">
    <source>
        <dbReference type="Proteomes" id="UP001145021"/>
    </source>
</evidence>
<evidence type="ECO:0000256" key="3">
    <source>
        <dbReference type="SAM" id="SignalP"/>
    </source>
</evidence>
<name>A0A9W7XMR5_9FUNG</name>
<accession>A0A9W7XMR5</accession>
<sequence>MKVFNICGIVIAQLLAQLTNAQGCSTIVTRRDIMSLSQQEWNQIVYVLRRMNDDGWFRYFSDIHNYEFGNIHGNDHFFPWHRRYLRDFEEVGQRYDRNFAIPFWDELRDSRNPAGSPVMSDLRIGGNGFGSCVNDGLQHGWTMSFPNPHCLNRLYDMGNQMRPWYSPEYIYSVMQRNNDMHGFRENIEFTLHGSVHLGIGGDMSTPYSSNDFAFFLHHANLDRLWDQWQSWGHGSTMDGRDRYGNPIGLGSAIPHYGDAIGSTMRLGTGRMCFRYAGGTNRRQSSAIKMVSQPLASSANDAEANLARLPSNVLQKWFPHVAHESSLLDAANSTRSSVSPVVSNGKRIVYPAPLTDAWVSMHRFDREKVAKIMQEAREFVDDLNSAKYLSPY</sequence>
<evidence type="ECO:0000256" key="2">
    <source>
        <dbReference type="ARBA" id="ARBA00023008"/>
    </source>
</evidence>
<dbReference type="Gene3D" id="1.10.1280.10">
    <property type="entry name" value="Di-copper center containing domain from catechol oxidase"/>
    <property type="match status" value="1"/>
</dbReference>
<dbReference type="GO" id="GO:0016491">
    <property type="term" value="F:oxidoreductase activity"/>
    <property type="evidence" value="ECO:0007669"/>
    <property type="project" value="InterPro"/>
</dbReference>
<dbReference type="InterPro" id="IPR050316">
    <property type="entry name" value="Tyrosinase/Hemocyanin"/>
</dbReference>
<keyword evidence="3" id="KW-0732">Signal</keyword>
<dbReference type="InterPro" id="IPR008922">
    <property type="entry name" value="Di-copper_centre_dom_sf"/>
</dbReference>
<dbReference type="SUPFAM" id="SSF48056">
    <property type="entry name" value="Di-copper centre-containing domain"/>
    <property type="match status" value="1"/>
</dbReference>
<proteinExistence type="predicted"/>
<feature type="chain" id="PRO_5040815500" description="Tyrosinase copper-binding domain-containing protein" evidence="3">
    <location>
        <begin position="22"/>
        <end position="391"/>
    </location>
</feature>
<keyword evidence="2" id="KW-0186">Copper</keyword>
<keyword evidence="1" id="KW-0479">Metal-binding</keyword>
<dbReference type="Pfam" id="PF00264">
    <property type="entry name" value="Tyrosinase"/>
    <property type="match status" value="1"/>
</dbReference>
<gene>
    <name evidence="5" type="ORF">LPJ64_002904</name>
</gene>
<dbReference type="AlphaFoldDB" id="A0A9W7XMR5"/>
<feature type="domain" description="Tyrosinase copper-binding" evidence="4">
    <location>
        <begin position="72"/>
        <end position="89"/>
    </location>
</feature>
<comment type="caution">
    <text evidence="5">The sequence shown here is derived from an EMBL/GenBank/DDBJ whole genome shotgun (WGS) entry which is preliminary data.</text>
</comment>
<evidence type="ECO:0000313" key="5">
    <source>
        <dbReference type="EMBL" id="KAJ1645513.1"/>
    </source>
</evidence>
<dbReference type="PANTHER" id="PTHR11474:SF126">
    <property type="entry name" value="TYROSINASE-LIKE PROTEIN TYR-1-RELATED"/>
    <property type="match status" value="1"/>
</dbReference>
<evidence type="ECO:0000259" key="4">
    <source>
        <dbReference type="PROSITE" id="PS00497"/>
    </source>
</evidence>
<feature type="signal peptide" evidence="3">
    <location>
        <begin position="1"/>
        <end position="21"/>
    </location>
</feature>
<dbReference type="GO" id="GO:0046872">
    <property type="term" value="F:metal ion binding"/>
    <property type="evidence" value="ECO:0007669"/>
    <property type="project" value="UniProtKB-KW"/>
</dbReference>
<dbReference type="PROSITE" id="PS00497">
    <property type="entry name" value="TYROSINASE_1"/>
    <property type="match status" value="1"/>
</dbReference>
<organism evidence="5 6">
    <name type="scientific">Coemansia asiatica</name>
    <dbReference type="NCBI Taxonomy" id="1052880"/>
    <lineage>
        <taxon>Eukaryota</taxon>
        <taxon>Fungi</taxon>
        <taxon>Fungi incertae sedis</taxon>
        <taxon>Zoopagomycota</taxon>
        <taxon>Kickxellomycotina</taxon>
        <taxon>Kickxellomycetes</taxon>
        <taxon>Kickxellales</taxon>
        <taxon>Kickxellaceae</taxon>
        <taxon>Coemansia</taxon>
    </lineage>
</organism>
<dbReference type="PANTHER" id="PTHR11474">
    <property type="entry name" value="TYROSINASE FAMILY MEMBER"/>
    <property type="match status" value="1"/>
</dbReference>
<dbReference type="PRINTS" id="PR00092">
    <property type="entry name" value="TYROSINASE"/>
</dbReference>
<dbReference type="Proteomes" id="UP001145021">
    <property type="component" value="Unassembled WGS sequence"/>
</dbReference>
<reference evidence="5" key="1">
    <citation type="submission" date="2022-07" db="EMBL/GenBank/DDBJ databases">
        <title>Phylogenomic reconstructions and comparative analyses of Kickxellomycotina fungi.</title>
        <authorList>
            <person name="Reynolds N.K."/>
            <person name="Stajich J.E."/>
            <person name="Barry K."/>
            <person name="Grigoriev I.V."/>
            <person name="Crous P."/>
            <person name="Smith M.E."/>
        </authorList>
    </citation>
    <scope>NUCLEOTIDE SEQUENCE</scope>
    <source>
        <strain evidence="5">NBRC 105413</strain>
    </source>
</reference>
<dbReference type="EMBL" id="JANBOH010000101">
    <property type="protein sequence ID" value="KAJ1645513.1"/>
    <property type="molecule type" value="Genomic_DNA"/>
</dbReference>
<keyword evidence="6" id="KW-1185">Reference proteome</keyword>
<dbReference type="InterPro" id="IPR002227">
    <property type="entry name" value="Tyrosinase_Cu-bd"/>
</dbReference>